<evidence type="ECO:0000313" key="3">
    <source>
        <dbReference type="Proteomes" id="UP000683925"/>
    </source>
</evidence>
<dbReference type="AlphaFoldDB" id="A0A8S1WW75"/>
<evidence type="ECO:0000259" key="1">
    <source>
        <dbReference type="PROSITE" id="PS51886"/>
    </source>
</evidence>
<dbReference type="Pfam" id="PF07534">
    <property type="entry name" value="TLD"/>
    <property type="match status" value="1"/>
</dbReference>
<proteinExistence type="predicted"/>
<evidence type="ECO:0000313" key="2">
    <source>
        <dbReference type="EMBL" id="CAD8194093.1"/>
    </source>
</evidence>
<comment type="caution">
    <text evidence="2">The sequence shown here is derived from an EMBL/GenBank/DDBJ whole genome shotgun (WGS) entry which is preliminary data.</text>
</comment>
<dbReference type="PROSITE" id="PS51886">
    <property type="entry name" value="TLDC"/>
    <property type="match status" value="1"/>
</dbReference>
<sequence length="410" mass="47521">MEICAMHQGEIKYIILDKNSVKLACPECRDEKLEEGSEPDQCILISKVLNLPEVLLSKINIDSELKSFFSNILKAKKEDLSIFKNYWKKQLQEIKTALESLIYETENYIDTLTKILSDYRIELKRIIKFEIFEQYIKANQKNQNLDKMASAIIYRTRHEVNSQIELKIQDYINSITQVNKDVILKIIEDQVKDYKNKVINTKVPSSIEILNSFKSGLEQFQVAVTEQSRLVNPLLSVQSSLLSTSNFQDILYKIPKKQSAKCSLIYQGSKDGFETIKFWNKIQNKSNLLMIMKSKSNMCVFGGYSPCQWLKSAQPQFMSDDQGISFLFIQNPNLQIQYYPIKSDFKHQAISVNQNYGPLFGKNDLQIFADFKEGYINIGQNYFKDPKDNQQGFLLVPKLAEITECEVYEL</sequence>
<dbReference type="OMA" id="EITECEV"/>
<dbReference type="EMBL" id="CAJJDP010000106">
    <property type="protein sequence ID" value="CAD8194093.1"/>
    <property type="molecule type" value="Genomic_DNA"/>
</dbReference>
<dbReference type="PANTHER" id="PTHR23354:SF122">
    <property type="entry name" value="GTPASE-ACTIVATING PROTEIN SKYWALKER"/>
    <property type="match status" value="1"/>
</dbReference>
<accession>A0A8S1WW75</accession>
<reference evidence="2" key="1">
    <citation type="submission" date="2021-01" db="EMBL/GenBank/DDBJ databases">
        <authorList>
            <consortium name="Genoscope - CEA"/>
            <person name="William W."/>
        </authorList>
    </citation>
    <scope>NUCLEOTIDE SEQUENCE</scope>
</reference>
<dbReference type="PANTHER" id="PTHR23354">
    <property type="entry name" value="NUCLEOLAR PROTEIN 7/ESTROGEN RECEPTOR COACTIVATOR-RELATED"/>
    <property type="match status" value="1"/>
</dbReference>
<dbReference type="OrthoDB" id="298084at2759"/>
<dbReference type="InterPro" id="IPR006571">
    <property type="entry name" value="TLDc_dom"/>
</dbReference>
<name>A0A8S1WW75_PAROT</name>
<organism evidence="2 3">
    <name type="scientific">Paramecium octaurelia</name>
    <dbReference type="NCBI Taxonomy" id="43137"/>
    <lineage>
        <taxon>Eukaryota</taxon>
        <taxon>Sar</taxon>
        <taxon>Alveolata</taxon>
        <taxon>Ciliophora</taxon>
        <taxon>Intramacronucleata</taxon>
        <taxon>Oligohymenophorea</taxon>
        <taxon>Peniculida</taxon>
        <taxon>Parameciidae</taxon>
        <taxon>Paramecium</taxon>
    </lineage>
</organism>
<gene>
    <name evidence="2" type="ORF">POCTA_138.1.T1060058</name>
</gene>
<keyword evidence="3" id="KW-1185">Reference proteome</keyword>
<feature type="domain" description="TLDc" evidence="1">
    <location>
        <begin position="240"/>
        <end position="410"/>
    </location>
</feature>
<dbReference type="Proteomes" id="UP000683925">
    <property type="component" value="Unassembled WGS sequence"/>
</dbReference>
<protein>
    <recommendedName>
        <fullName evidence="1">TLDc domain-containing protein</fullName>
    </recommendedName>
</protein>